<comment type="caution">
    <text evidence="6">The sequence shown here is derived from an EMBL/GenBank/DDBJ whole genome shotgun (WGS) entry which is preliminary data.</text>
</comment>
<comment type="cofactor">
    <cofactor evidence="1">
        <name>FAD</name>
        <dbReference type="ChEBI" id="CHEBI:57692"/>
    </cofactor>
</comment>
<evidence type="ECO:0000259" key="5">
    <source>
        <dbReference type="Pfam" id="PF00890"/>
    </source>
</evidence>
<organism evidence="6 7">
    <name type="scientific">Mycolicibacterium komossense</name>
    <dbReference type="NCBI Taxonomy" id="1779"/>
    <lineage>
        <taxon>Bacteria</taxon>
        <taxon>Bacillati</taxon>
        <taxon>Actinomycetota</taxon>
        <taxon>Actinomycetes</taxon>
        <taxon>Mycobacteriales</taxon>
        <taxon>Mycobacteriaceae</taxon>
        <taxon>Mycolicibacterium</taxon>
    </lineage>
</organism>
<keyword evidence="7" id="KW-1185">Reference proteome</keyword>
<protein>
    <submittedName>
        <fullName evidence="6">FAD-binding protein</fullName>
    </submittedName>
</protein>
<dbReference type="InterPro" id="IPR036188">
    <property type="entry name" value="FAD/NAD-bd_sf"/>
</dbReference>
<keyword evidence="2" id="KW-0285">Flavoprotein</keyword>
<evidence type="ECO:0000313" key="6">
    <source>
        <dbReference type="EMBL" id="MCV7229571.1"/>
    </source>
</evidence>
<dbReference type="NCBIfam" id="NF009474">
    <property type="entry name" value="PRK12837.1"/>
    <property type="match status" value="1"/>
</dbReference>
<dbReference type="InterPro" id="IPR027477">
    <property type="entry name" value="Succ_DH/fumarate_Rdtase_cat_sf"/>
</dbReference>
<accession>A0ABT3CJD6</accession>
<sequence>MCTIASDRAIPRHECRPDDNCAVSTTAYSGGGGTWYPCNPVLIRSGTDDTMADAVQYFHAVVGDRTPRDLQDTYVRTGAELIEYLEADSHFEFAVLPWPDYYGSVPGARNDGYRHIVPVPLPDSELGAYAGLVRGPLDTERHGVPAPDELSGGRALVGRFLAALNKFPNAQCWRDAPLQELITDNDRIVGAVIQRTDGAVRVGARRGVLLAAGGFEHNAAMRSEYGVPGSATDTMGAPGNTGAAHHAAIAAGADTDLMDQAWWSPGLTHPDGRSAFALWFTGGIFVNQDGRRFVNESAPYDRLGRAVLAQIDSGETQLPFWMVYDSRDGAIPPVQATNVSMVAESEYRETGLWHSADTIAELAAAIGVPADNLEATIERFNKLAASGTDEDFGRGDEAYDRAFFGGESPLIPIDIPPYRAAAFGVSDLGTKGGVRTDTHARALRPDGSPITGLYAAGNTMAAVSGTTYPGGGNPIGASLLFSFIAARHMAALAPTP</sequence>
<keyword evidence="4" id="KW-0560">Oxidoreductase</keyword>
<dbReference type="Proteomes" id="UP001526201">
    <property type="component" value="Unassembled WGS sequence"/>
</dbReference>
<evidence type="ECO:0000313" key="7">
    <source>
        <dbReference type="Proteomes" id="UP001526201"/>
    </source>
</evidence>
<feature type="domain" description="FAD-dependent oxidoreductase 2 FAD-binding" evidence="5">
    <location>
        <begin position="24"/>
        <end position="474"/>
    </location>
</feature>
<dbReference type="SUPFAM" id="SSF51905">
    <property type="entry name" value="FAD/NAD(P)-binding domain"/>
    <property type="match status" value="1"/>
</dbReference>
<name>A0ABT3CJD6_9MYCO</name>
<dbReference type="InterPro" id="IPR050315">
    <property type="entry name" value="FAD-oxidoreductase_2"/>
</dbReference>
<evidence type="ECO:0000256" key="3">
    <source>
        <dbReference type="ARBA" id="ARBA00022827"/>
    </source>
</evidence>
<proteinExistence type="predicted"/>
<evidence type="ECO:0000256" key="2">
    <source>
        <dbReference type="ARBA" id="ARBA00022630"/>
    </source>
</evidence>
<dbReference type="SUPFAM" id="SSF56425">
    <property type="entry name" value="Succinate dehydrogenase/fumarate reductase flavoprotein, catalytic domain"/>
    <property type="match status" value="1"/>
</dbReference>
<dbReference type="Gene3D" id="3.50.50.60">
    <property type="entry name" value="FAD/NAD(P)-binding domain"/>
    <property type="match status" value="1"/>
</dbReference>
<reference evidence="6 7" key="1">
    <citation type="journal article" date="2022" name="BMC Genomics">
        <title>Comparative genome analysis of mycobacteria focusing on tRNA and non-coding RNA.</title>
        <authorList>
            <person name="Behra P.R.K."/>
            <person name="Pettersson B.M.F."/>
            <person name="Ramesh M."/>
            <person name="Das S."/>
            <person name="Dasgupta S."/>
            <person name="Kirsebom L.A."/>
        </authorList>
    </citation>
    <scope>NUCLEOTIDE SEQUENCE [LARGE SCALE GENOMIC DNA]</scope>
    <source>
        <strain evidence="6 7">DSM 44078</strain>
    </source>
</reference>
<gene>
    <name evidence="6" type="ORF">H7J73_26535</name>
</gene>
<evidence type="ECO:0000256" key="1">
    <source>
        <dbReference type="ARBA" id="ARBA00001974"/>
    </source>
</evidence>
<dbReference type="PANTHER" id="PTHR43400:SF10">
    <property type="entry name" value="3-OXOSTEROID 1-DEHYDROGENASE"/>
    <property type="match status" value="1"/>
</dbReference>
<dbReference type="InterPro" id="IPR003953">
    <property type="entry name" value="FAD-dep_OxRdtase_2_FAD-bd"/>
</dbReference>
<keyword evidence="3" id="KW-0274">FAD</keyword>
<evidence type="ECO:0000256" key="4">
    <source>
        <dbReference type="ARBA" id="ARBA00023002"/>
    </source>
</evidence>
<dbReference type="Gene3D" id="3.90.700.10">
    <property type="entry name" value="Succinate dehydrogenase/fumarate reductase flavoprotein, catalytic domain"/>
    <property type="match status" value="1"/>
</dbReference>
<dbReference type="EMBL" id="JACKTY010000045">
    <property type="protein sequence ID" value="MCV7229571.1"/>
    <property type="molecule type" value="Genomic_DNA"/>
</dbReference>
<dbReference type="PANTHER" id="PTHR43400">
    <property type="entry name" value="FUMARATE REDUCTASE"/>
    <property type="match status" value="1"/>
</dbReference>
<dbReference type="Pfam" id="PF00890">
    <property type="entry name" value="FAD_binding_2"/>
    <property type="match status" value="1"/>
</dbReference>